<keyword evidence="1" id="KW-0812">Transmembrane</keyword>
<organism evidence="2">
    <name type="scientific">marine sediment metagenome</name>
    <dbReference type="NCBI Taxonomy" id="412755"/>
    <lineage>
        <taxon>unclassified sequences</taxon>
        <taxon>metagenomes</taxon>
        <taxon>ecological metagenomes</taxon>
    </lineage>
</organism>
<dbReference type="EMBL" id="BART01017773">
    <property type="protein sequence ID" value="GAG81789.1"/>
    <property type="molecule type" value="Genomic_DNA"/>
</dbReference>
<proteinExistence type="predicted"/>
<gene>
    <name evidence="2" type="ORF">S01H4_33716</name>
</gene>
<evidence type="ECO:0000256" key="1">
    <source>
        <dbReference type="SAM" id="Phobius"/>
    </source>
</evidence>
<dbReference type="AlphaFoldDB" id="X1AIA4"/>
<comment type="caution">
    <text evidence="2">The sequence shown here is derived from an EMBL/GenBank/DDBJ whole genome shotgun (WGS) entry which is preliminary data.</text>
</comment>
<reference evidence="2" key="1">
    <citation type="journal article" date="2014" name="Front. Microbiol.">
        <title>High frequency of phylogenetically diverse reductive dehalogenase-homologous genes in deep subseafloor sedimentary metagenomes.</title>
        <authorList>
            <person name="Kawai M."/>
            <person name="Futagami T."/>
            <person name="Toyoda A."/>
            <person name="Takaki Y."/>
            <person name="Nishi S."/>
            <person name="Hori S."/>
            <person name="Arai W."/>
            <person name="Tsubouchi T."/>
            <person name="Morono Y."/>
            <person name="Uchiyama I."/>
            <person name="Ito T."/>
            <person name="Fujiyama A."/>
            <person name="Inagaki F."/>
            <person name="Takami H."/>
        </authorList>
    </citation>
    <scope>NUCLEOTIDE SEQUENCE</scope>
    <source>
        <strain evidence="2">Expedition CK06-06</strain>
    </source>
</reference>
<evidence type="ECO:0000313" key="2">
    <source>
        <dbReference type="EMBL" id="GAG81789.1"/>
    </source>
</evidence>
<protein>
    <submittedName>
        <fullName evidence="2">Uncharacterized protein</fullName>
    </submittedName>
</protein>
<feature type="non-terminal residue" evidence="2">
    <location>
        <position position="1"/>
    </location>
</feature>
<accession>X1AIA4</accession>
<name>X1AIA4_9ZZZZ</name>
<keyword evidence="1" id="KW-1133">Transmembrane helix</keyword>
<feature type="transmembrane region" description="Helical" evidence="1">
    <location>
        <begin position="18"/>
        <end position="40"/>
    </location>
</feature>
<keyword evidence="1" id="KW-0472">Membrane</keyword>
<sequence>VYKIINKSRNFGNIPSKFLPIIIVKIINIVAIAFIFIVGFGNRTFDIIARDIKKITANI</sequence>